<evidence type="ECO:0000313" key="2">
    <source>
        <dbReference type="Proteomes" id="UP000275078"/>
    </source>
</evidence>
<protein>
    <submittedName>
        <fullName evidence="1">Uncharacterized protein</fullName>
    </submittedName>
</protein>
<dbReference type="EMBL" id="ML119796">
    <property type="protein sequence ID" value="RPA74225.1"/>
    <property type="molecule type" value="Genomic_DNA"/>
</dbReference>
<sequence>MENRILLWRFEREERRELTDKVKKVAENKNVVKADEGRFRQWLYANMPYATNTGSADRFFTPARGVRRVARGKEEYWPLHSAKQHRFIKSADQGHVGDVLNIRCSGKMADPHDDCFNSDIEPQHLTEATASLELLWGLDPSWLSVRLEGVGNLNLEELRLSAKTWVLEFCMYIQKKKSDEDFQIPAAVDVYLDSLDQLLSSPSLHAQDPNLFMVAVYLAQKLNRLGDCDKPWEPFESSCKFKLELTPDFLGTFNAARTVTNSNCSRLLQMKAKPKADELNFYLDHRETYAFLKTYAVEKNPTLEDELQNALPQELVGIKFVTDVRGGINEVETKSFYQIVREYQVKFQLEVANGRVVSWV</sequence>
<evidence type="ECO:0000313" key="1">
    <source>
        <dbReference type="EMBL" id="RPA74225.1"/>
    </source>
</evidence>
<dbReference type="Proteomes" id="UP000275078">
    <property type="component" value="Unassembled WGS sequence"/>
</dbReference>
<accession>A0A3N4HK21</accession>
<dbReference type="AlphaFoldDB" id="A0A3N4HK21"/>
<organism evidence="1 2">
    <name type="scientific">Ascobolus immersus RN42</name>
    <dbReference type="NCBI Taxonomy" id="1160509"/>
    <lineage>
        <taxon>Eukaryota</taxon>
        <taxon>Fungi</taxon>
        <taxon>Dikarya</taxon>
        <taxon>Ascomycota</taxon>
        <taxon>Pezizomycotina</taxon>
        <taxon>Pezizomycetes</taxon>
        <taxon>Pezizales</taxon>
        <taxon>Ascobolaceae</taxon>
        <taxon>Ascobolus</taxon>
    </lineage>
</organism>
<keyword evidence="2" id="KW-1185">Reference proteome</keyword>
<name>A0A3N4HK21_ASCIM</name>
<reference evidence="1 2" key="1">
    <citation type="journal article" date="2018" name="Nat. Ecol. Evol.">
        <title>Pezizomycetes genomes reveal the molecular basis of ectomycorrhizal truffle lifestyle.</title>
        <authorList>
            <person name="Murat C."/>
            <person name="Payen T."/>
            <person name="Noel B."/>
            <person name="Kuo A."/>
            <person name="Morin E."/>
            <person name="Chen J."/>
            <person name="Kohler A."/>
            <person name="Krizsan K."/>
            <person name="Balestrini R."/>
            <person name="Da Silva C."/>
            <person name="Montanini B."/>
            <person name="Hainaut M."/>
            <person name="Levati E."/>
            <person name="Barry K.W."/>
            <person name="Belfiori B."/>
            <person name="Cichocki N."/>
            <person name="Clum A."/>
            <person name="Dockter R.B."/>
            <person name="Fauchery L."/>
            <person name="Guy J."/>
            <person name="Iotti M."/>
            <person name="Le Tacon F."/>
            <person name="Lindquist E.A."/>
            <person name="Lipzen A."/>
            <person name="Malagnac F."/>
            <person name="Mello A."/>
            <person name="Molinier V."/>
            <person name="Miyauchi S."/>
            <person name="Poulain J."/>
            <person name="Riccioni C."/>
            <person name="Rubini A."/>
            <person name="Sitrit Y."/>
            <person name="Splivallo R."/>
            <person name="Traeger S."/>
            <person name="Wang M."/>
            <person name="Zifcakova L."/>
            <person name="Wipf D."/>
            <person name="Zambonelli A."/>
            <person name="Paolocci F."/>
            <person name="Nowrousian M."/>
            <person name="Ottonello S."/>
            <person name="Baldrian P."/>
            <person name="Spatafora J.W."/>
            <person name="Henrissat B."/>
            <person name="Nagy L.G."/>
            <person name="Aury J.M."/>
            <person name="Wincker P."/>
            <person name="Grigoriev I.V."/>
            <person name="Bonfante P."/>
            <person name="Martin F.M."/>
        </authorList>
    </citation>
    <scope>NUCLEOTIDE SEQUENCE [LARGE SCALE GENOMIC DNA]</scope>
    <source>
        <strain evidence="1 2">RN42</strain>
    </source>
</reference>
<gene>
    <name evidence="1" type="ORF">BJ508DRAFT_333250</name>
</gene>
<proteinExistence type="predicted"/>